<proteinExistence type="predicted"/>
<keyword evidence="1" id="KW-0472">Membrane</keyword>
<keyword evidence="1" id="KW-0812">Transmembrane</keyword>
<name>A0A4S8P6D2_9HYPH</name>
<evidence type="ECO:0000256" key="1">
    <source>
        <dbReference type="SAM" id="Phobius"/>
    </source>
</evidence>
<accession>A0A4S8P6D2</accession>
<dbReference type="RefSeq" id="WP_136597645.1">
    <property type="nucleotide sequence ID" value="NZ_STGV01000001.1"/>
</dbReference>
<gene>
    <name evidence="2" type="ORF">FAA97_06420</name>
</gene>
<evidence type="ECO:0000313" key="2">
    <source>
        <dbReference type="EMBL" id="THV25810.1"/>
    </source>
</evidence>
<dbReference type="Proteomes" id="UP000308828">
    <property type="component" value="Unassembled WGS sequence"/>
</dbReference>
<organism evidence="2 3">
    <name type="scientific">Peteryoungia ipomoeae</name>
    <dbReference type="NCBI Taxonomy" id="1210932"/>
    <lineage>
        <taxon>Bacteria</taxon>
        <taxon>Pseudomonadati</taxon>
        <taxon>Pseudomonadota</taxon>
        <taxon>Alphaproteobacteria</taxon>
        <taxon>Hyphomicrobiales</taxon>
        <taxon>Rhizobiaceae</taxon>
        <taxon>Peteryoungia</taxon>
    </lineage>
</organism>
<feature type="transmembrane region" description="Helical" evidence="1">
    <location>
        <begin position="7"/>
        <end position="27"/>
    </location>
</feature>
<dbReference type="EMBL" id="STGV01000001">
    <property type="protein sequence ID" value="THV25810.1"/>
    <property type="molecule type" value="Genomic_DNA"/>
</dbReference>
<protein>
    <submittedName>
        <fullName evidence="2">Uncharacterized protein</fullName>
    </submittedName>
</protein>
<comment type="caution">
    <text evidence="2">The sequence shown here is derived from an EMBL/GenBank/DDBJ whole genome shotgun (WGS) entry which is preliminary data.</text>
</comment>
<sequence length="100" mass="10472">MNRTLIGAFDVINTLAALVIICGATAYGLFGRSTDAPNILLGIAGLGAGVVAAAVVCGFFALIVEVESHLRRLVILREAELAHGEKVFGRSQQKPELQPA</sequence>
<dbReference type="AlphaFoldDB" id="A0A4S8P6D2"/>
<evidence type="ECO:0000313" key="3">
    <source>
        <dbReference type="Proteomes" id="UP000308828"/>
    </source>
</evidence>
<feature type="transmembrane region" description="Helical" evidence="1">
    <location>
        <begin position="39"/>
        <end position="64"/>
    </location>
</feature>
<keyword evidence="1" id="KW-1133">Transmembrane helix</keyword>
<reference evidence="2 3" key="1">
    <citation type="submission" date="2019-04" db="EMBL/GenBank/DDBJ databases">
        <title>Genome sequence of strain shin9-1.</title>
        <authorList>
            <person name="Gao J."/>
            <person name="Sun J."/>
        </authorList>
    </citation>
    <scope>NUCLEOTIDE SEQUENCE [LARGE SCALE GENOMIC DNA]</scope>
    <source>
        <strain evidence="3">shin9-1</strain>
    </source>
</reference>
<dbReference type="OrthoDB" id="9999471at2"/>
<keyword evidence="3" id="KW-1185">Reference proteome</keyword>